<evidence type="ECO:0008006" key="4">
    <source>
        <dbReference type="Google" id="ProtNLM"/>
    </source>
</evidence>
<evidence type="ECO:0000313" key="2">
    <source>
        <dbReference type="EMBL" id="CAL0326429.1"/>
    </source>
</evidence>
<dbReference type="PANTHER" id="PTHR47926">
    <property type="entry name" value="PENTATRICOPEPTIDE REPEAT-CONTAINING PROTEIN"/>
    <property type="match status" value="1"/>
</dbReference>
<sequence>MWFHGPRAMLIVDCLGKAWWFFREMGLNGVKPNSVTVSNILPACAELKTLDSGRAMHGFAVRHGMVENVFICSALTSMYASHSRMVDEGLLIFNSMGRDHSVEPDTSHCSSMVDVFSRAGRLDEAYEFIQRLPMEPTARAWVRFLVVHALEGDISVTNLNEGISPGYNTVFSAYEISDYETSQYKDM</sequence>
<dbReference type="AlphaFoldDB" id="A0AAV1XXZ9"/>
<dbReference type="PANTHER" id="PTHR47926:SF426">
    <property type="entry name" value="TETRATRICOPEPTIDE-LIKE HELICAL DOMAIN SUPERFAMILY, DYW DOMAIN-CONTAINING PROTEIN"/>
    <property type="match status" value="1"/>
</dbReference>
<dbReference type="Pfam" id="PF01535">
    <property type="entry name" value="PPR"/>
    <property type="match status" value="1"/>
</dbReference>
<dbReference type="GO" id="GO:0003723">
    <property type="term" value="F:RNA binding"/>
    <property type="evidence" value="ECO:0007669"/>
    <property type="project" value="InterPro"/>
</dbReference>
<dbReference type="GO" id="GO:0009451">
    <property type="term" value="P:RNA modification"/>
    <property type="evidence" value="ECO:0007669"/>
    <property type="project" value="InterPro"/>
</dbReference>
<evidence type="ECO:0000256" key="1">
    <source>
        <dbReference type="ARBA" id="ARBA00022737"/>
    </source>
</evidence>
<dbReference type="InterPro" id="IPR011990">
    <property type="entry name" value="TPR-like_helical_dom_sf"/>
</dbReference>
<dbReference type="Proteomes" id="UP001497480">
    <property type="component" value="Unassembled WGS sequence"/>
</dbReference>
<dbReference type="InterPro" id="IPR046960">
    <property type="entry name" value="PPR_At4g14850-like_plant"/>
</dbReference>
<accession>A0AAV1XXZ9</accession>
<reference evidence="2 3" key="1">
    <citation type="submission" date="2024-03" db="EMBL/GenBank/DDBJ databases">
        <authorList>
            <person name="Martinez-Hernandez J."/>
        </authorList>
    </citation>
    <scope>NUCLEOTIDE SEQUENCE [LARGE SCALE GENOMIC DNA]</scope>
</reference>
<organism evidence="2 3">
    <name type="scientific">Lupinus luteus</name>
    <name type="common">European yellow lupine</name>
    <dbReference type="NCBI Taxonomy" id="3873"/>
    <lineage>
        <taxon>Eukaryota</taxon>
        <taxon>Viridiplantae</taxon>
        <taxon>Streptophyta</taxon>
        <taxon>Embryophyta</taxon>
        <taxon>Tracheophyta</taxon>
        <taxon>Spermatophyta</taxon>
        <taxon>Magnoliopsida</taxon>
        <taxon>eudicotyledons</taxon>
        <taxon>Gunneridae</taxon>
        <taxon>Pentapetalae</taxon>
        <taxon>rosids</taxon>
        <taxon>fabids</taxon>
        <taxon>Fabales</taxon>
        <taxon>Fabaceae</taxon>
        <taxon>Papilionoideae</taxon>
        <taxon>50 kb inversion clade</taxon>
        <taxon>genistoids sensu lato</taxon>
        <taxon>core genistoids</taxon>
        <taxon>Genisteae</taxon>
        <taxon>Lupinus</taxon>
    </lineage>
</organism>
<proteinExistence type="predicted"/>
<keyword evidence="1" id="KW-0677">Repeat</keyword>
<name>A0AAV1XXZ9_LUPLU</name>
<keyword evidence="3" id="KW-1185">Reference proteome</keyword>
<gene>
    <name evidence="2" type="ORF">LLUT_LOCUS27489</name>
</gene>
<evidence type="ECO:0000313" key="3">
    <source>
        <dbReference type="Proteomes" id="UP001497480"/>
    </source>
</evidence>
<dbReference type="Gene3D" id="1.25.40.10">
    <property type="entry name" value="Tetratricopeptide repeat domain"/>
    <property type="match status" value="1"/>
</dbReference>
<comment type="caution">
    <text evidence="2">The sequence shown here is derived from an EMBL/GenBank/DDBJ whole genome shotgun (WGS) entry which is preliminary data.</text>
</comment>
<dbReference type="InterPro" id="IPR002885">
    <property type="entry name" value="PPR_rpt"/>
</dbReference>
<protein>
    <recommendedName>
        <fullName evidence="4">Pentatricopeptide repeat-containing protein</fullName>
    </recommendedName>
</protein>
<dbReference type="EMBL" id="CAXHTB010000019">
    <property type="protein sequence ID" value="CAL0326429.1"/>
    <property type="molecule type" value="Genomic_DNA"/>
</dbReference>